<dbReference type="EMBL" id="BMKR01000002">
    <property type="protein sequence ID" value="GGF62394.1"/>
    <property type="molecule type" value="Genomic_DNA"/>
</dbReference>
<dbReference type="InterPro" id="IPR008928">
    <property type="entry name" value="6-hairpin_glycosidase_sf"/>
</dbReference>
<dbReference type="Gene3D" id="1.50.10.20">
    <property type="match status" value="1"/>
</dbReference>
<dbReference type="GO" id="GO:0005975">
    <property type="term" value="P:carbohydrate metabolic process"/>
    <property type="evidence" value="ECO:0007669"/>
    <property type="project" value="InterPro"/>
</dbReference>
<proteinExistence type="predicted"/>
<dbReference type="InterPro" id="IPR005198">
    <property type="entry name" value="Glyco_hydro_76"/>
</dbReference>
<evidence type="ECO:0000259" key="2">
    <source>
        <dbReference type="PROSITE" id="PS51175"/>
    </source>
</evidence>
<dbReference type="AlphaFoldDB" id="A0A917FAH0"/>
<keyword evidence="4" id="KW-1185">Reference proteome</keyword>
<comment type="caution">
    <text evidence="3">The sequence shown here is derived from an EMBL/GenBank/DDBJ whole genome shotgun (WGS) entry which is preliminary data.</text>
</comment>
<feature type="chain" id="PRO_5039343378" description="CBM6 domain-containing protein" evidence="1">
    <location>
        <begin position="27"/>
        <end position="520"/>
    </location>
</feature>
<evidence type="ECO:0000256" key="1">
    <source>
        <dbReference type="SAM" id="SignalP"/>
    </source>
</evidence>
<reference evidence="3" key="2">
    <citation type="submission" date="2020-09" db="EMBL/GenBank/DDBJ databases">
        <authorList>
            <person name="Sun Q."/>
            <person name="Zhou Y."/>
        </authorList>
    </citation>
    <scope>NUCLEOTIDE SEQUENCE</scope>
    <source>
        <strain evidence="3">CGMCC 1.16134</strain>
    </source>
</reference>
<dbReference type="SUPFAM" id="SSF48208">
    <property type="entry name" value="Six-hairpin glycosidases"/>
    <property type="match status" value="1"/>
</dbReference>
<dbReference type="PANTHER" id="PTHR47791:SF3">
    <property type="entry name" value="MEIOTICALLY UP-REGULATED GENE 191 PROTEIN"/>
    <property type="match status" value="1"/>
</dbReference>
<dbReference type="GO" id="GO:0030246">
    <property type="term" value="F:carbohydrate binding"/>
    <property type="evidence" value="ECO:0007669"/>
    <property type="project" value="InterPro"/>
</dbReference>
<dbReference type="InterPro" id="IPR008979">
    <property type="entry name" value="Galactose-bd-like_sf"/>
</dbReference>
<dbReference type="InterPro" id="IPR005084">
    <property type="entry name" value="CBM6"/>
</dbReference>
<reference evidence="3" key="1">
    <citation type="journal article" date="2014" name="Int. J. Syst. Evol. Microbiol.">
        <title>Complete genome sequence of Corynebacterium casei LMG S-19264T (=DSM 44701T), isolated from a smear-ripened cheese.</title>
        <authorList>
            <consortium name="US DOE Joint Genome Institute (JGI-PGF)"/>
            <person name="Walter F."/>
            <person name="Albersmeier A."/>
            <person name="Kalinowski J."/>
            <person name="Ruckert C."/>
        </authorList>
    </citation>
    <scope>NUCLEOTIDE SEQUENCE</scope>
    <source>
        <strain evidence="3">CGMCC 1.16134</strain>
    </source>
</reference>
<dbReference type="Gene3D" id="2.60.120.260">
    <property type="entry name" value="Galactose-binding domain-like"/>
    <property type="match status" value="1"/>
</dbReference>
<dbReference type="Pfam" id="PF03663">
    <property type="entry name" value="Glyco_hydro_76"/>
    <property type="match status" value="1"/>
</dbReference>
<feature type="signal peptide" evidence="1">
    <location>
        <begin position="1"/>
        <end position="26"/>
    </location>
</feature>
<dbReference type="InterPro" id="IPR053169">
    <property type="entry name" value="MUG_Protein"/>
</dbReference>
<gene>
    <name evidence="3" type="ORF">GCM10010912_04420</name>
</gene>
<dbReference type="Proteomes" id="UP000637643">
    <property type="component" value="Unassembled WGS sequence"/>
</dbReference>
<organism evidence="3 4">
    <name type="scientific">Paenibacillus albidus</name>
    <dbReference type="NCBI Taxonomy" id="2041023"/>
    <lineage>
        <taxon>Bacteria</taxon>
        <taxon>Bacillati</taxon>
        <taxon>Bacillota</taxon>
        <taxon>Bacilli</taxon>
        <taxon>Bacillales</taxon>
        <taxon>Paenibacillaceae</taxon>
        <taxon>Paenibacillus</taxon>
    </lineage>
</organism>
<dbReference type="SUPFAM" id="SSF49785">
    <property type="entry name" value="Galactose-binding domain-like"/>
    <property type="match status" value="1"/>
</dbReference>
<dbReference type="PANTHER" id="PTHR47791">
    <property type="entry name" value="MEIOTICALLY UP-REGULATED GENE 191 PROTEIN"/>
    <property type="match status" value="1"/>
</dbReference>
<dbReference type="Pfam" id="PF16990">
    <property type="entry name" value="CBM_35"/>
    <property type="match status" value="1"/>
</dbReference>
<accession>A0A917FAH0</accession>
<evidence type="ECO:0000313" key="4">
    <source>
        <dbReference type="Proteomes" id="UP000637643"/>
    </source>
</evidence>
<dbReference type="PROSITE" id="PS51175">
    <property type="entry name" value="CBM6"/>
    <property type="match status" value="1"/>
</dbReference>
<keyword evidence="1" id="KW-0732">Signal</keyword>
<feature type="domain" description="CBM6" evidence="2">
    <location>
        <begin position="389"/>
        <end position="520"/>
    </location>
</feature>
<evidence type="ECO:0000313" key="3">
    <source>
        <dbReference type="EMBL" id="GGF62394.1"/>
    </source>
</evidence>
<name>A0A917FAH0_9BACL</name>
<sequence>MTVFTWKKRILTAFACLLTLSLLYPAANHKAQAFTESDADAAMTALVNVFYDPAAKYFYVNSDHQIHPEHAHGPDGGLYTDFWWEAQLWETVMDAYERTGSPAYRTMIDDVYAGFNAKYPDMMANPFNDDLGWWALACLRAYELTGTTEYLNRGTFLFNEIYAEWDTSYGGGIWWRSDAHTPGQANAQKNMATNAPMIMTAVKLRDAYNDLAYLTKATQIYNWTKSTLVNGSKINDHIEGAGSGIIKDWDFTYNYGTFLGAAVSLYEATGTASYLTDANSAAEYVVNKMVSAQTIMYEGENDAAGFKMIFLRNLNRLREKGGQAQYLSFLQQNATQAWNHRRTSDNIIGSDWLRPTGSGYVQSLAAAAGVSILQLVPADGYSGYIAGNGAYEAENARRTLIGGGGMINESTNAGFTGRGYVGGWNTDGTSIDFYVNQNTAGTRTVTFRYAAAAGNASRYVKVNGVVVASNLVFGSTSGWSSYGTVTVAVPLNAGSNTIRLGFDSSLGSSNYLNVDLLSGL</sequence>
<protein>
    <recommendedName>
        <fullName evidence="2">CBM6 domain-containing protein</fullName>
    </recommendedName>
</protein>